<dbReference type="PRINTS" id="PR00455">
    <property type="entry name" value="HTHTETR"/>
</dbReference>
<protein>
    <recommendedName>
        <fullName evidence="4">HTH tetR-type domain-containing protein</fullName>
    </recommendedName>
</protein>
<dbReference type="RefSeq" id="WP_238241181.1">
    <property type="nucleotide sequence ID" value="NZ_BPQQ01000090.1"/>
</dbReference>
<dbReference type="Gene3D" id="1.10.357.10">
    <property type="entry name" value="Tetracycline Repressor, domain 2"/>
    <property type="match status" value="1"/>
</dbReference>
<feature type="domain" description="HTH tetR-type" evidence="4">
    <location>
        <begin position="13"/>
        <end position="72"/>
    </location>
</feature>
<dbReference type="PANTHER" id="PTHR30055:SF181">
    <property type="entry name" value="BLR6905 PROTEIN"/>
    <property type="match status" value="1"/>
</dbReference>
<accession>A0ABQ4SPW3</accession>
<sequence length="248" mass="28124">MADPTRARRLRPQDRERQIVQGAIAFFAEVGLDGHTRELARRLGITQPLLYRYFPSKEDLIERIYQEVYLRRWKPEWEAVIADRGLPCIERFRRFESDYQRVIHDYAWLRIFVSAGMKGYDLPRRYLGMVRERVFAPLLAEMRREYALPAPDALPLGEGEFELLFGIHGALVYVGLRGLVYGLALPEDPVATRAALLDSALVGLRQAHCAVVRRALEAASPGGGPPLGSPETEQEETHAARRPSGPHP</sequence>
<evidence type="ECO:0000313" key="6">
    <source>
        <dbReference type="Proteomes" id="UP001055153"/>
    </source>
</evidence>
<dbReference type="InterPro" id="IPR001647">
    <property type="entry name" value="HTH_TetR"/>
</dbReference>
<comment type="caution">
    <text evidence="5">The sequence shown here is derived from an EMBL/GenBank/DDBJ whole genome shotgun (WGS) entry which is preliminary data.</text>
</comment>
<keyword evidence="1 2" id="KW-0238">DNA-binding</keyword>
<feature type="DNA-binding region" description="H-T-H motif" evidence="2">
    <location>
        <begin position="35"/>
        <end position="54"/>
    </location>
</feature>
<dbReference type="Proteomes" id="UP001055153">
    <property type="component" value="Unassembled WGS sequence"/>
</dbReference>
<evidence type="ECO:0000256" key="3">
    <source>
        <dbReference type="SAM" id="MobiDB-lite"/>
    </source>
</evidence>
<dbReference type="Pfam" id="PF00440">
    <property type="entry name" value="TetR_N"/>
    <property type="match status" value="1"/>
</dbReference>
<dbReference type="InterPro" id="IPR009057">
    <property type="entry name" value="Homeodomain-like_sf"/>
</dbReference>
<dbReference type="InterPro" id="IPR050109">
    <property type="entry name" value="HTH-type_TetR-like_transc_reg"/>
</dbReference>
<evidence type="ECO:0000256" key="2">
    <source>
        <dbReference type="PROSITE-ProRule" id="PRU00335"/>
    </source>
</evidence>
<organism evidence="5 6">
    <name type="scientific">Methylobacterium isbiliense</name>
    <dbReference type="NCBI Taxonomy" id="315478"/>
    <lineage>
        <taxon>Bacteria</taxon>
        <taxon>Pseudomonadati</taxon>
        <taxon>Pseudomonadota</taxon>
        <taxon>Alphaproteobacteria</taxon>
        <taxon>Hyphomicrobiales</taxon>
        <taxon>Methylobacteriaceae</taxon>
        <taxon>Methylobacterium</taxon>
    </lineage>
</organism>
<keyword evidence="6" id="KW-1185">Reference proteome</keyword>
<name>A0ABQ4SPW3_9HYPH</name>
<proteinExistence type="predicted"/>
<dbReference type="PROSITE" id="PS50977">
    <property type="entry name" value="HTH_TETR_2"/>
    <property type="match status" value="1"/>
</dbReference>
<dbReference type="SUPFAM" id="SSF46689">
    <property type="entry name" value="Homeodomain-like"/>
    <property type="match status" value="1"/>
</dbReference>
<dbReference type="EMBL" id="BPQQ01000090">
    <property type="protein sequence ID" value="GJE03804.1"/>
    <property type="molecule type" value="Genomic_DNA"/>
</dbReference>
<evidence type="ECO:0000256" key="1">
    <source>
        <dbReference type="ARBA" id="ARBA00023125"/>
    </source>
</evidence>
<feature type="region of interest" description="Disordered" evidence="3">
    <location>
        <begin position="218"/>
        <end position="248"/>
    </location>
</feature>
<reference evidence="5" key="2">
    <citation type="submission" date="2021-08" db="EMBL/GenBank/DDBJ databases">
        <authorList>
            <person name="Tani A."/>
            <person name="Ola A."/>
            <person name="Ogura Y."/>
            <person name="Katsura K."/>
            <person name="Hayashi T."/>
        </authorList>
    </citation>
    <scope>NUCLEOTIDE SEQUENCE</scope>
    <source>
        <strain evidence="5">DSM 17168</strain>
    </source>
</reference>
<dbReference type="PANTHER" id="PTHR30055">
    <property type="entry name" value="HTH-TYPE TRANSCRIPTIONAL REGULATOR RUTR"/>
    <property type="match status" value="1"/>
</dbReference>
<evidence type="ECO:0000259" key="4">
    <source>
        <dbReference type="PROSITE" id="PS50977"/>
    </source>
</evidence>
<reference evidence="5" key="1">
    <citation type="journal article" date="2021" name="Front. Microbiol.">
        <title>Comprehensive Comparative Genomics and Phenotyping of Methylobacterium Species.</title>
        <authorList>
            <person name="Alessa O."/>
            <person name="Ogura Y."/>
            <person name="Fujitani Y."/>
            <person name="Takami H."/>
            <person name="Hayashi T."/>
            <person name="Sahin N."/>
            <person name="Tani A."/>
        </authorList>
    </citation>
    <scope>NUCLEOTIDE SEQUENCE</scope>
    <source>
        <strain evidence="5">DSM 17168</strain>
    </source>
</reference>
<gene>
    <name evidence="5" type="ORF">GMJLKIPL_5761</name>
</gene>
<evidence type="ECO:0000313" key="5">
    <source>
        <dbReference type="EMBL" id="GJE03804.1"/>
    </source>
</evidence>